<keyword evidence="2" id="KW-1185">Reference proteome</keyword>
<organism evidence="1 2">
    <name type="scientific">Clostridium aciditolerans</name>
    <dbReference type="NCBI Taxonomy" id="339861"/>
    <lineage>
        <taxon>Bacteria</taxon>
        <taxon>Bacillati</taxon>
        <taxon>Bacillota</taxon>
        <taxon>Clostridia</taxon>
        <taxon>Eubacteriales</taxon>
        <taxon>Clostridiaceae</taxon>
        <taxon>Clostridium</taxon>
    </lineage>
</organism>
<dbReference type="AlphaFoldDB" id="A0A934M0Y4"/>
<name>A0A934M0Y4_9CLOT</name>
<reference evidence="1" key="1">
    <citation type="submission" date="2020-12" db="EMBL/GenBank/DDBJ databases">
        <title>Clostridium thailandense sp. nov., a novel acetogenic bacterium isolated from peat land soil in Thailand.</title>
        <authorList>
            <person name="Chaikitkaew S."/>
            <person name="Birkeland N.K."/>
        </authorList>
    </citation>
    <scope>NUCLEOTIDE SEQUENCE</scope>
    <source>
        <strain evidence="1">DSM 17425</strain>
    </source>
</reference>
<sequence length="186" mass="21759">MTTELQQAEEFLNQYGMSLGRNKRTSSHLLRKLTRQNIIARSMRCVYKIDNFIIKASSDATGFRLPIGADQCLNEFDLYTSDDERLQEFKEILCPVYAIYESKFLYLTVHKLLNALDTSTESTETIYTYIEKGFKFANEDKFFPVLEKFKSSWVTNSPELQNEYCKINSFGYDENNNLYVLDYGML</sequence>
<dbReference type="EMBL" id="JAEEGB010000007">
    <property type="protein sequence ID" value="MBI6872669.1"/>
    <property type="molecule type" value="Genomic_DNA"/>
</dbReference>
<dbReference type="Proteomes" id="UP000622687">
    <property type="component" value="Unassembled WGS sequence"/>
</dbReference>
<comment type="caution">
    <text evidence="1">The sequence shown here is derived from an EMBL/GenBank/DDBJ whole genome shotgun (WGS) entry which is preliminary data.</text>
</comment>
<gene>
    <name evidence="1" type="ORF">I6U51_08085</name>
</gene>
<evidence type="ECO:0000313" key="2">
    <source>
        <dbReference type="Proteomes" id="UP000622687"/>
    </source>
</evidence>
<proteinExistence type="predicted"/>
<protein>
    <submittedName>
        <fullName evidence="1">Uncharacterized protein</fullName>
    </submittedName>
</protein>
<evidence type="ECO:0000313" key="1">
    <source>
        <dbReference type="EMBL" id="MBI6872669.1"/>
    </source>
</evidence>
<dbReference type="RefSeq" id="WP_211142161.1">
    <property type="nucleotide sequence ID" value="NZ_JAEEGB010000007.1"/>
</dbReference>
<accession>A0A934M0Y4</accession>